<keyword evidence="3" id="KW-1185">Reference proteome</keyword>
<feature type="transmembrane region" description="Helical" evidence="1">
    <location>
        <begin position="121"/>
        <end position="143"/>
    </location>
</feature>
<keyword evidence="1" id="KW-0472">Membrane</keyword>
<reference evidence="2 3" key="1">
    <citation type="submission" date="2018-03" db="EMBL/GenBank/DDBJ databases">
        <title>Genomic Encyclopedia of Archaeal and Bacterial Type Strains, Phase II (KMG-II): from individual species to whole genera.</title>
        <authorList>
            <person name="Goeker M."/>
        </authorList>
    </citation>
    <scope>NUCLEOTIDE SEQUENCE [LARGE SCALE GENOMIC DNA]</scope>
    <source>
        <strain evidence="2 3">DSM 29318</strain>
    </source>
</reference>
<evidence type="ECO:0000256" key="1">
    <source>
        <dbReference type="SAM" id="Phobius"/>
    </source>
</evidence>
<evidence type="ECO:0000313" key="2">
    <source>
        <dbReference type="EMBL" id="PRY93573.1"/>
    </source>
</evidence>
<keyword evidence="1" id="KW-0812">Transmembrane</keyword>
<sequence length="238" mass="25584">MPADTHDAVLSFYRVRQAMGAIGIVVPVLLVGLSLAGYAPLPPALSDYYHTPLRDLFVGTMVSLGVFLLTYLGHREINGIVTDRTVSTAAGLGAIGIALAPNRTLDPCLPVPILMQTDLMAAIHVLSAGVFLGATAVFCLVLFPRAGRTVPTPGKRRRNQVYRLCGWAILLSLAGLGAYFLALGPEARCAIRDLRPVLWLEVVTVLAFGVAWLVKGRGIRALNDDRHDPRDMPPPRDG</sequence>
<dbReference type="RefSeq" id="WP_106161155.1">
    <property type="nucleotide sequence ID" value="NZ_PVTT01000002.1"/>
</dbReference>
<feature type="transmembrane region" description="Helical" evidence="1">
    <location>
        <begin position="21"/>
        <end position="41"/>
    </location>
</feature>
<dbReference type="EMBL" id="PVTT01000002">
    <property type="protein sequence ID" value="PRY93573.1"/>
    <property type="molecule type" value="Genomic_DNA"/>
</dbReference>
<dbReference type="AlphaFoldDB" id="A0A2T0X3P6"/>
<feature type="transmembrane region" description="Helical" evidence="1">
    <location>
        <begin position="56"/>
        <end position="73"/>
    </location>
</feature>
<accession>A0A2T0X3P6</accession>
<name>A0A2T0X3P6_9RHOB</name>
<protein>
    <recommendedName>
        <fullName evidence="4">DUF998 domain-containing protein</fullName>
    </recommendedName>
</protein>
<organism evidence="2 3">
    <name type="scientific">Hasllibacter halocynthiae</name>
    <dbReference type="NCBI Taxonomy" id="595589"/>
    <lineage>
        <taxon>Bacteria</taxon>
        <taxon>Pseudomonadati</taxon>
        <taxon>Pseudomonadota</taxon>
        <taxon>Alphaproteobacteria</taxon>
        <taxon>Rhodobacterales</taxon>
        <taxon>Roseobacteraceae</taxon>
        <taxon>Hasllibacter</taxon>
    </lineage>
</organism>
<proteinExistence type="predicted"/>
<gene>
    <name evidence="2" type="ORF">BCF33_2447</name>
</gene>
<evidence type="ECO:0008006" key="4">
    <source>
        <dbReference type="Google" id="ProtNLM"/>
    </source>
</evidence>
<evidence type="ECO:0000313" key="3">
    <source>
        <dbReference type="Proteomes" id="UP000238801"/>
    </source>
</evidence>
<dbReference type="OrthoDB" id="9803163at2"/>
<feature type="transmembrane region" description="Helical" evidence="1">
    <location>
        <begin position="164"/>
        <end position="184"/>
    </location>
</feature>
<dbReference type="Proteomes" id="UP000238801">
    <property type="component" value="Unassembled WGS sequence"/>
</dbReference>
<feature type="transmembrane region" description="Helical" evidence="1">
    <location>
        <begin position="196"/>
        <end position="214"/>
    </location>
</feature>
<feature type="transmembrane region" description="Helical" evidence="1">
    <location>
        <begin position="85"/>
        <end position="101"/>
    </location>
</feature>
<comment type="caution">
    <text evidence="2">The sequence shown here is derived from an EMBL/GenBank/DDBJ whole genome shotgun (WGS) entry which is preliminary data.</text>
</comment>
<keyword evidence="1" id="KW-1133">Transmembrane helix</keyword>